<protein>
    <recommendedName>
        <fullName evidence="6">Fe2OG dioxygenase domain-containing protein</fullName>
    </recommendedName>
</protein>
<evidence type="ECO:0000313" key="7">
    <source>
        <dbReference type="EMBL" id="CAE0749420.1"/>
    </source>
</evidence>
<dbReference type="Pfam" id="PF13640">
    <property type="entry name" value="2OG-FeII_Oxy_3"/>
    <property type="match status" value="1"/>
</dbReference>
<evidence type="ECO:0000256" key="5">
    <source>
        <dbReference type="ARBA" id="ARBA00023004"/>
    </source>
</evidence>
<proteinExistence type="predicted"/>
<keyword evidence="4" id="KW-0560">Oxidoreductase</keyword>
<evidence type="ECO:0000256" key="2">
    <source>
        <dbReference type="ARBA" id="ARBA00022723"/>
    </source>
</evidence>
<dbReference type="InterPro" id="IPR005123">
    <property type="entry name" value="Oxoglu/Fe-dep_dioxygenase_dom"/>
</dbReference>
<dbReference type="GO" id="GO:0005783">
    <property type="term" value="C:endoplasmic reticulum"/>
    <property type="evidence" value="ECO:0007669"/>
    <property type="project" value="TreeGrafter"/>
</dbReference>
<name>A0A7S4B109_CHRCT</name>
<keyword evidence="3" id="KW-0223">Dioxygenase</keyword>
<keyword evidence="2" id="KW-0479">Metal-binding</keyword>
<feature type="domain" description="Fe2OG dioxygenase" evidence="6">
    <location>
        <begin position="194"/>
        <end position="304"/>
    </location>
</feature>
<evidence type="ECO:0000259" key="6">
    <source>
        <dbReference type="PROSITE" id="PS51471"/>
    </source>
</evidence>
<sequence length="309" mass="34372">MTLAQRHVQPELNPKPLACSHIHATMICETQTLERYSLKGHIIPCKSYFDIEILHHDPPVYRIPDFLNSDECRAIIEAAQSEMTEVPYTDGILIDKTKLWPLAPLGLMASVLLAACTERTAIEAAVQVAAAYSALSLMLATLSMASMRLRLFRCFTGTKWSTQLQRPSHAQRTHATVEPFLEHACALFRVSPDRFEVPTVTKYAVGQFQREHTDARVACDSLGLDEFSASGGQRLAQLLVYLQPPLAGGETSFRLFGFCVKPRRGDALVFPTAFADGTADQRYVHAGEPVTQGEKWNINTWLMQYTSSG</sequence>
<dbReference type="AlphaFoldDB" id="A0A7S4B109"/>
<organism evidence="7">
    <name type="scientific">Chrysotila carterae</name>
    <name type="common">Marine alga</name>
    <name type="synonym">Syracosphaera carterae</name>
    <dbReference type="NCBI Taxonomy" id="13221"/>
    <lineage>
        <taxon>Eukaryota</taxon>
        <taxon>Haptista</taxon>
        <taxon>Haptophyta</taxon>
        <taxon>Prymnesiophyceae</taxon>
        <taxon>Isochrysidales</taxon>
        <taxon>Isochrysidaceae</taxon>
        <taxon>Chrysotila</taxon>
    </lineage>
</organism>
<dbReference type="SMART" id="SM00702">
    <property type="entry name" value="P4Hc"/>
    <property type="match status" value="1"/>
</dbReference>
<evidence type="ECO:0000256" key="3">
    <source>
        <dbReference type="ARBA" id="ARBA00022964"/>
    </source>
</evidence>
<evidence type="ECO:0000256" key="4">
    <source>
        <dbReference type="ARBA" id="ARBA00023002"/>
    </source>
</evidence>
<dbReference type="InterPro" id="IPR006620">
    <property type="entry name" value="Pro_4_hyd_alph"/>
</dbReference>
<dbReference type="InterPro" id="IPR044862">
    <property type="entry name" value="Pro_4_hyd_alph_FE2OG_OXY"/>
</dbReference>
<dbReference type="GO" id="GO:0031418">
    <property type="term" value="F:L-ascorbic acid binding"/>
    <property type="evidence" value="ECO:0007669"/>
    <property type="project" value="InterPro"/>
</dbReference>
<evidence type="ECO:0000256" key="1">
    <source>
        <dbReference type="ARBA" id="ARBA00001961"/>
    </source>
</evidence>
<dbReference type="InterPro" id="IPR045054">
    <property type="entry name" value="P4HA-like"/>
</dbReference>
<dbReference type="PANTHER" id="PTHR10869:SF229">
    <property type="entry name" value="PROLYL 4-HYDROXYLASE ALPHA SUBUNIT DOMAIN-CONTAINING PROTEIN"/>
    <property type="match status" value="1"/>
</dbReference>
<dbReference type="PROSITE" id="PS51471">
    <property type="entry name" value="FE2OG_OXY"/>
    <property type="match status" value="1"/>
</dbReference>
<accession>A0A7S4B109</accession>
<gene>
    <name evidence="7" type="ORF">PCAR00345_LOCUS2003</name>
</gene>
<reference evidence="7" key="1">
    <citation type="submission" date="2021-01" db="EMBL/GenBank/DDBJ databases">
        <authorList>
            <person name="Corre E."/>
            <person name="Pelletier E."/>
            <person name="Niang G."/>
            <person name="Scheremetjew M."/>
            <person name="Finn R."/>
            <person name="Kale V."/>
            <person name="Holt S."/>
            <person name="Cochrane G."/>
            <person name="Meng A."/>
            <person name="Brown T."/>
            <person name="Cohen L."/>
        </authorList>
    </citation>
    <scope>NUCLEOTIDE SEQUENCE</scope>
    <source>
        <strain evidence="7">CCMP645</strain>
    </source>
</reference>
<dbReference type="PANTHER" id="PTHR10869">
    <property type="entry name" value="PROLYL 4-HYDROXYLASE ALPHA SUBUNIT"/>
    <property type="match status" value="1"/>
</dbReference>
<dbReference type="GO" id="GO:0004656">
    <property type="term" value="F:procollagen-proline 4-dioxygenase activity"/>
    <property type="evidence" value="ECO:0007669"/>
    <property type="project" value="TreeGrafter"/>
</dbReference>
<dbReference type="EMBL" id="HBIZ01003684">
    <property type="protein sequence ID" value="CAE0749420.1"/>
    <property type="molecule type" value="Transcribed_RNA"/>
</dbReference>
<dbReference type="Gene3D" id="2.60.120.620">
    <property type="entry name" value="q2cbj1_9rhob like domain"/>
    <property type="match status" value="1"/>
</dbReference>
<keyword evidence="5" id="KW-0408">Iron</keyword>
<comment type="cofactor">
    <cofactor evidence="1">
        <name>L-ascorbate</name>
        <dbReference type="ChEBI" id="CHEBI:38290"/>
    </cofactor>
</comment>
<dbReference type="GO" id="GO:0005506">
    <property type="term" value="F:iron ion binding"/>
    <property type="evidence" value="ECO:0007669"/>
    <property type="project" value="InterPro"/>
</dbReference>